<comment type="caution">
    <text evidence="3">The sequence shown here is derived from an EMBL/GenBank/DDBJ whole genome shotgun (WGS) entry which is preliminary data.</text>
</comment>
<dbReference type="PANTHER" id="PTHR47571">
    <property type="entry name" value="THIOREDOXIN-LIKE 3-3"/>
    <property type="match status" value="1"/>
</dbReference>
<feature type="compositionally biased region" description="Low complexity" evidence="1">
    <location>
        <begin position="56"/>
        <end position="68"/>
    </location>
</feature>
<feature type="compositionally biased region" description="Gly residues" evidence="1">
    <location>
        <begin position="69"/>
        <end position="82"/>
    </location>
</feature>
<dbReference type="Pfam" id="PF00085">
    <property type="entry name" value="Thioredoxin"/>
    <property type="match status" value="1"/>
</dbReference>
<gene>
    <name evidence="3" type="ORF">Rsub_08727</name>
</gene>
<dbReference type="SUPFAM" id="SSF52833">
    <property type="entry name" value="Thioredoxin-like"/>
    <property type="match status" value="1"/>
</dbReference>
<feature type="domain" description="Thioredoxin" evidence="2">
    <location>
        <begin position="85"/>
        <end position="161"/>
    </location>
</feature>
<accession>A0A2V0PB68</accession>
<dbReference type="PANTHER" id="PTHR47571:SF1">
    <property type="entry name" value="THIOREDOXIN-LIKE 3-3"/>
    <property type="match status" value="1"/>
</dbReference>
<feature type="region of interest" description="Disordered" evidence="1">
    <location>
        <begin position="54"/>
        <end position="82"/>
    </location>
</feature>
<name>A0A2V0PB68_9CHLO</name>
<dbReference type="InterPro" id="IPR036249">
    <property type="entry name" value="Thioredoxin-like_sf"/>
</dbReference>
<dbReference type="InParanoid" id="A0A2V0PB68"/>
<dbReference type="InterPro" id="IPR044193">
    <property type="entry name" value="TRL33"/>
</dbReference>
<organism evidence="3 4">
    <name type="scientific">Raphidocelis subcapitata</name>
    <dbReference type="NCBI Taxonomy" id="307507"/>
    <lineage>
        <taxon>Eukaryota</taxon>
        <taxon>Viridiplantae</taxon>
        <taxon>Chlorophyta</taxon>
        <taxon>core chlorophytes</taxon>
        <taxon>Chlorophyceae</taxon>
        <taxon>CS clade</taxon>
        <taxon>Sphaeropleales</taxon>
        <taxon>Selenastraceae</taxon>
        <taxon>Raphidocelis</taxon>
    </lineage>
</organism>
<reference evidence="3 4" key="1">
    <citation type="journal article" date="2018" name="Sci. Rep.">
        <title>Raphidocelis subcapitata (=Pseudokirchneriella subcapitata) provides an insight into genome evolution and environmental adaptations in the Sphaeropleales.</title>
        <authorList>
            <person name="Suzuki S."/>
            <person name="Yamaguchi H."/>
            <person name="Nakajima N."/>
            <person name="Kawachi M."/>
        </authorList>
    </citation>
    <scope>NUCLEOTIDE SEQUENCE [LARGE SCALE GENOMIC DNA]</scope>
    <source>
        <strain evidence="3 4">NIES-35</strain>
    </source>
</reference>
<sequence length="170" mass="18261">MEPGAGWLSQSFQPPAKTEMVDDASFPKPAPKPLLAEIGPRMSGIRSDAELSTFLGQQKQQQQQQQQQGGAGKGGGKGGGGGAGVAVVEFGTAWCTKCHEMFPAFYALSKKYPQHSYAVAQLETLGPSATAGLRYTPTFRLYRGGRVVDEVVGKEPQRLEDHLWLHADDA</sequence>
<keyword evidence="4" id="KW-1185">Reference proteome</keyword>
<dbReference type="Proteomes" id="UP000247498">
    <property type="component" value="Unassembled WGS sequence"/>
</dbReference>
<dbReference type="OrthoDB" id="2121326at2759"/>
<dbReference type="Gene3D" id="3.40.30.10">
    <property type="entry name" value="Glutaredoxin"/>
    <property type="match status" value="1"/>
</dbReference>
<dbReference type="CDD" id="cd02947">
    <property type="entry name" value="TRX_family"/>
    <property type="match status" value="1"/>
</dbReference>
<feature type="region of interest" description="Disordered" evidence="1">
    <location>
        <begin position="1"/>
        <end position="42"/>
    </location>
</feature>
<dbReference type="AlphaFoldDB" id="A0A2V0PB68"/>
<evidence type="ECO:0000313" key="3">
    <source>
        <dbReference type="EMBL" id="GBF96182.1"/>
    </source>
</evidence>
<evidence type="ECO:0000259" key="2">
    <source>
        <dbReference type="Pfam" id="PF00085"/>
    </source>
</evidence>
<proteinExistence type="predicted"/>
<dbReference type="InterPro" id="IPR013766">
    <property type="entry name" value="Thioredoxin_domain"/>
</dbReference>
<dbReference type="EMBL" id="BDRX01000076">
    <property type="protein sequence ID" value="GBF96182.1"/>
    <property type="molecule type" value="Genomic_DNA"/>
</dbReference>
<dbReference type="STRING" id="307507.A0A2V0PB68"/>
<protein>
    <submittedName>
        <fullName evidence="3">Thioredoxin-like</fullName>
    </submittedName>
</protein>
<evidence type="ECO:0000256" key="1">
    <source>
        <dbReference type="SAM" id="MobiDB-lite"/>
    </source>
</evidence>
<evidence type="ECO:0000313" key="4">
    <source>
        <dbReference type="Proteomes" id="UP000247498"/>
    </source>
</evidence>